<dbReference type="RefSeq" id="XP_067527637.1">
    <property type="nucleotide sequence ID" value="XM_067671632.1"/>
</dbReference>
<accession>I1CUW1</accession>
<evidence type="ECO:0000313" key="2">
    <source>
        <dbReference type="Proteomes" id="UP000009138"/>
    </source>
</evidence>
<keyword evidence="2" id="KW-1185">Reference proteome</keyword>
<organism evidence="1 2">
    <name type="scientific">Rhizopus delemar (strain RA 99-880 / ATCC MYA-4621 / FGSC 9543 / NRRL 43880)</name>
    <name type="common">Mucormycosis agent</name>
    <name type="synonym">Rhizopus arrhizus var. delemar</name>
    <dbReference type="NCBI Taxonomy" id="246409"/>
    <lineage>
        <taxon>Eukaryota</taxon>
        <taxon>Fungi</taxon>
        <taxon>Fungi incertae sedis</taxon>
        <taxon>Mucoromycota</taxon>
        <taxon>Mucoromycotina</taxon>
        <taxon>Mucoromycetes</taxon>
        <taxon>Mucorales</taxon>
        <taxon>Mucorineae</taxon>
        <taxon>Rhizopodaceae</taxon>
        <taxon>Rhizopus</taxon>
    </lineage>
</organism>
<dbReference type="GeneID" id="93624013"/>
<reference evidence="1 2" key="1">
    <citation type="journal article" date="2009" name="PLoS Genet.">
        <title>Genomic analysis of the basal lineage fungus Rhizopus oryzae reveals a whole-genome duplication.</title>
        <authorList>
            <person name="Ma L.-J."/>
            <person name="Ibrahim A.S."/>
            <person name="Skory C."/>
            <person name="Grabherr M.G."/>
            <person name="Burger G."/>
            <person name="Butler M."/>
            <person name="Elias M."/>
            <person name="Idnurm A."/>
            <person name="Lang B.F."/>
            <person name="Sone T."/>
            <person name="Abe A."/>
            <person name="Calvo S.E."/>
            <person name="Corrochano L.M."/>
            <person name="Engels R."/>
            <person name="Fu J."/>
            <person name="Hansberg W."/>
            <person name="Kim J.-M."/>
            <person name="Kodira C.D."/>
            <person name="Koehrsen M.J."/>
            <person name="Liu B."/>
            <person name="Miranda-Saavedra D."/>
            <person name="O'Leary S."/>
            <person name="Ortiz-Castellanos L."/>
            <person name="Poulter R."/>
            <person name="Rodriguez-Romero J."/>
            <person name="Ruiz-Herrera J."/>
            <person name="Shen Y.-Q."/>
            <person name="Zeng Q."/>
            <person name="Galagan J."/>
            <person name="Birren B.W."/>
            <person name="Cuomo C.A."/>
            <person name="Wickes B.L."/>
        </authorList>
    </citation>
    <scope>NUCLEOTIDE SEQUENCE [LARGE SCALE GENOMIC DNA]</scope>
    <source>
        <strain evidence="2">RA 99-880 / ATCC MYA-4621 / FGSC 9543 / NRRL 43880</strain>
    </source>
</reference>
<dbReference type="Proteomes" id="UP000009138">
    <property type="component" value="Unassembled WGS sequence"/>
</dbReference>
<gene>
    <name evidence="1" type="ORF">RO3G_17048</name>
</gene>
<sequence>MTLDEMDKHPHMKGYYVVMDNAPIHTHENIKNVDINICTMRMAKCSQPYADG</sequence>
<dbReference type="AlphaFoldDB" id="I1CUW1"/>
<dbReference type="InParanoid" id="I1CUW1"/>
<protein>
    <recommendedName>
        <fullName evidence="3">Tc1-like transposase DDE domain-containing protein</fullName>
    </recommendedName>
</protein>
<dbReference type="VEuPathDB" id="FungiDB:RO3G_17048"/>
<proteinExistence type="predicted"/>
<evidence type="ECO:0000313" key="1">
    <source>
        <dbReference type="EMBL" id="EIE92241.1"/>
    </source>
</evidence>
<name>I1CUW1_RHIO9</name>
<evidence type="ECO:0008006" key="3">
    <source>
        <dbReference type="Google" id="ProtNLM"/>
    </source>
</evidence>
<dbReference type="EMBL" id="CH476755">
    <property type="protein sequence ID" value="EIE92241.1"/>
    <property type="molecule type" value="Genomic_DNA"/>
</dbReference>